<sequence length="524" mass="55822">MARHLGRLHGAQGLGLESFTSRRELHALGRTHEQRHAQPALQLLELLAQGRLADAQARCRPRDIALVGHGQKVSKVTQLHHGNLICFTYPYQSNNILDICQRGFPQCRPCLDNALPSAAVALSVERTRADLAPFLIGFLSFSLLYGVQPLLPVFAQAFAIGPADSALALSSSTATLAVSIVLTAWKAQGIDRRSLMLGALALSMACQLASAWSPHWWTLVLCRAVLGLCLGAVPATAMAYVADTTPPARLATGMGLYVAGTALGGMSGRVGVSALSDWLGWREALTLHAAGALVVWAVVAWAMPQRPTVAQARKASAKPWPWLRTHPTLWRLFLCGGLASGLFVATYNYAGFRLLGEPFGLSTTQVGLIFLCYLCGVASSSLSGRWVRRWGWARVQWAACGLTGLGLVISPLPHLGSFVLALCLMTWGFFTLHALCSGRVGQDSGPHRSQATALYLLSYYVGSSVFGYAAGWLWDHGGWLGLCAGLAAMLLAFMGLLRSVNRALAQASGQPSAAPCGVSTSAQP</sequence>
<evidence type="ECO:0000313" key="10">
    <source>
        <dbReference type="EMBL" id="TBO32809.1"/>
    </source>
</evidence>
<evidence type="ECO:0000259" key="9">
    <source>
        <dbReference type="PROSITE" id="PS50850"/>
    </source>
</evidence>
<protein>
    <submittedName>
        <fullName evidence="10">MFS transporter</fullName>
    </submittedName>
</protein>
<evidence type="ECO:0000256" key="3">
    <source>
        <dbReference type="ARBA" id="ARBA00022448"/>
    </source>
</evidence>
<feature type="transmembrane region" description="Helical" evidence="8">
    <location>
        <begin position="218"/>
        <end position="242"/>
    </location>
</feature>
<feature type="transmembrane region" description="Helical" evidence="8">
    <location>
        <begin position="453"/>
        <end position="473"/>
    </location>
</feature>
<dbReference type="InterPro" id="IPR036259">
    <property type="entry name" value="MFS_trans_sf"/>
</dbReference>
<evidence type="ECO:0000256" key="4">
    <source>
        <dbReference type="ARBA" id="ARBA00022475"/>
    </source>
</evidence>
<dbReference type="OrthoDB" id="63984at2"/>
<evidence type="ECO:0000256" key="1">
    <source>
        <dbReference type="ARBA" id="ARBA00004651"/>
    </source>
</evidence>
<keyword evidence="7 8" id="KW-0472">Membrane</keyword>
<dbReference type="InterPro" id="IPR020846">
    <property type="entry name" value="MFS_dom"/>
</dbReference>
<feature type="transmembrane region" description="Helical" evidence="8">
    <location>
        <begin position="284"/>
        <end position="304"/>
    </location>
</feature>
<dbReference type="EMBL" id="SIXI01000002">
    <property type="protein sequence ID" value="TBO32809.1"/>
    <property type="molecule type" value="Genomic_DNA"/>
</dbReference>
<feature type="transmembrane region" description="Helical" evidence="8">
    <location>
        <begin position="395"/>
        <end position="412"/>
    </location>
</feature>
<dbReference type="Pfam" id="PF07690">
    <property type="entry name" value="MFS_1"/>
    <property type="match status" value="1"/>
</dbReference>
<comment type="subcellular location">
    <subcellularLocation>
        <location evidence="1">Cell membrane</location>
        <topology evidence="1">Multi-pass membrane protein</topology>
    </subcellularLocation>
</comment>
<dbReference type="PANTHER" id="PTHR43271">
    <property type="entry name" value="BLL2771 PROTEIN"/>
    <property type="match status" value="1"/>
</dbReference>
<comment type="similarity">
    <text evidence="2">Belongs to the major facilitator superfamily.</text>
</comment>
<comment type="caution">
    <text evidence="10">The sequence shown here is derived from an EMBL/GenBank/DDBJ whole genome shotgun (WGS) entry which is preliminary data.</text>
</comment>
<dbReference type="CDD" id="cd17324">
    <property type="entry name" value="MFS_NepI_like"/>
    <property type="match status" value="1"/>
</dbReference>
<dbReference type="GO" id="GO:0005886">
    <property type="term" value="C:plasma membrane"/>
    <property type="evidence" value="ECO:0007669"/>
    <property type="project" value="UniProtKB-SubCell"/>
</dbReference>
<evidence type="ECO:0000256" key="8">
    <source>
        <dbReference type="SAM" id="Phobius"/>
    </source>
</evidence>
<accession>A0A4Q9H0J6</accession>
<feature type="transmembrane region" description="Helical" evidence="8">
    <location>
        <begin position="131"/>
        <end position="154"/>
    </location>
</feature>
<evidence type="ECO:0000313" key="11">
    <source>
        <dbReference type="Proteomes" id="UP000292120"/>
    </source>
</evidence>
<gene>
    <name evidence="10" type="ORF">EYS42_06455</name>
</gene>
<dbReference type="PROSITE" id="PS50850">
    <property type="entry name" value="MFS"/>
    <property type="match status" value="1"/>
</dbReference>
<dbReference type="GO" id="GO:0022857">
    <property type="term" value="F:transmembrane transporter activity"/>
    <property type="evidence" value="ECO:0007669"/>
    <property type="project" value="InterPro"/>
</dbReference>
<dbReference type="SUPFAM" id="SSF103473">
    <property type="entry name" value="MFS general substrate transporter"/>
    <property type="match status" value="1"/>
</dbReference>
<evidence type="ECO:0000256" key="7">
    <source>
        <dbReference type="ARBA" id="ARBA00023136"/>
    </source>
</evidence>
<dbReference type="AlphaFoldDB" id="A0A4Q9H0J6"/>
<keyword evidence="5 8" id="KW-0812">Transmembrane</keyword>
<feature type="transmembrane region" description="Helical" evidence="8">
    <location>
        <begin position="362"/>
        <end position="383"/>
    </location>
</feature>
<reference evidence="10 11" key="1">
    <citation type="submission" date="2019-02" db="EMBL/GenBank/DDBJ databases">
        <title>Aquabacterium sp. strain KMB7.</title>
        <authorList>
            <person name="Chen W.-M."/>
        </authorList>
    </citation>
    <scope>NUCLEOTIDE SEQUENCE [LARGE SCALE GENOMIC DNA]</scope>
    <source>
        <strain evidence="10 11">KMB7</strain>
    </source>
</reference>
<evidence type="ECO:0000256" key="6">
    <source>
        <dbReference type="ARBA" id="ARBA00022989"/>
    </source>
</evidence>
<feature type="transmembrane region" description="Helical" evidence="8">
    <location>
        <begin position="479"/>
        <end position="497"/>
    </location>
</feature>
<dbReference type="InterPro" id="IPR011701">
    <property type="entry name" value="MFS"/>
</dbReference>
<feature type="transmembrane region" description="Helical" evidence="8">
    <location>
        <begin position="328"/>
        <end position="350"/>
    </location>
</feature>
<evidence type="ECO:0000256" key="2">
    <source>
        <dbReference type="ARBA" id="ARBA00008335"/>
    </source>
</evidence>
<keyword evidence="11" id="KW-1185">Reference proteome</keyword>
<keyword evidence="3" id="KW-0813">Transport</keyword>
<dbReference type="Proteomes" id="UP000292120">
    <property type="component" value="Unassembled WGS sequence"/>
</dbReference>
<feature type="transmembrane region" description="Helical" evidence="8">
    <location>
        <begin position="418"/>
        <end position="441"/>
    </location>
</feature>
<organism evidence="10 11">
    <name type="scientific">Aquabacterium lacunae</name>
    <dbReference type="NCBI Taxonomy" id="2528630"/>
    <lineage>
        <taxon>Bacteria</taxon>
        <taxon>Pseudomonadati</taxon>
        <taxon>Pseudomonadota</taxon>
        <taxon>Betaproteobacteria</taxon>
        <taxon>Burkholderiales</taxon>
        <taxon>Aquabacterium</taxon>
    </lineage>
</organism>
<feature type="domain" description="Major facilitator superfamily (MFS) profile" evidence="9">
    <location>
        <begin position="125"/>
        <end position="502"/>
    </location>
</feature>
<name>A0A4Q9H0J6_9BURK</name>
<keyword evidence="4" id="KW-1003">Cell membrane</keyword>
<evidence type="ECO:0000256" key="5">
    <source>
        <dbReference type="ARBA" id="ARBA00022692"/>
    </source>
</evidence>
<keyword evidence="6 8" id="KW-1133">Transmembrane helix</keyword>
<proteinExistence type="inferred from homology"/>
<feature type="transmembrane region" description="Helical" evidence="8">
    <location>
        <begin position="166"/>
        <end position="185"/>
    </location>
</feature>
<dbReference type="Gene3D" id="1.20.1250.20">
    <property type="entry name" value="MFS general substrate transporter like domains"/>
    <property type="match status" value="1"/>
</dbReference>
<dbReference type="PANTHER" id="PTHR43271:SF1">
    <property type="entry name" value="INNER MEMBRANE TRANSPORT PROTEIN YNFM"/>
    <property type="match status" value="1"/>
</dbReference>